<comment type="similarity">
    <text evidence="2">Belongs to the anhydro-N-acetylmuramic acid kinase family.</text>
</comment>
<keyword evidence="2 3" id="KW-0418">Kinase</keyword>
<dbReference type="SUPFAM" id="SSF53067">
    <property type="entry name" value="Actin-like ATPase domain"/>
    <property type="match status" value="1"/>
</dbReference>
<dbReference type="InterPro" id="IPR005338">
    <property type="entry name" value="Anhydro_N_Ac-Mur_kinase"/>
</dbReference>
<evidence type="ECO:0000256" key="1">
    <source>
        <dbReference type="ARBA" id="ARBA00023277"/>
    </source>
</evidence>
<dbReference type="PANTHER" id="PTHR30605">
    <property type="entry name" value="ANHYDRO-N-ACETYLMURAMIC ACID KINASE"/>
    <property type="match status" value="1"/>
</dbReference>
<dbReference type="RefSeq" id="WP_380862626.1">
    <property type="nucleotide sequence ID" value="NZ_JBHRXV010000011.1"/>
</dbReference>
<keyword evidence="1 2" id="KW-0119">Carbohydrate metabolism</keyword>
<dbReference type="GO" id="GO:0016301">
    <property type="term" value="F:kinase activity"/>
    <property type="evidence" value="ECO:0007669"/>
    <property type="project" value="UniProtKB-KW"/>
</dbReference>
<dbReference type="InterPro" id="IPR043129">
    <property type="entry name" value="ATPase_NBD"/>
</dbReference>
<comment type="catalytic activity">
    <reaction evidence="2">
        <text>1,6-anhydro-N-acetyl-beta-muramate + ATP + H2O = N-acetyl-D-muramate 6-phosphate + ADP + H(+)</text>
        <dbReference type="Rhea" id="RHEA:24952"/>
        <dbReference type="ChEBI" id="CHEBI:15377"/>
        <dbReference type="ChEBI" id="CHEBI:15378"/>
        <dbReference type="ChEBI" id="CHEBI:30616"/>
        <dbReference type="ChEBI" id="CHEBI:58690"/>
        <dbReference type="ChEBI" id="CHEBI:58722"/>
        <dbReference type="ChEBI" id="CHEBI:456216"/>
        <dbReference type="EC" id="2.7.1.170"/>
    </reaction>
</comment>
<dbReference type="PANTHER" id="PTHR30605:SF0">
    <property type="entry name" value="ANHYDRO-N-ACETYLMURAMIC ACID KINASE"/>
    <property type="match status" value="1"/>
</dbReference>
<dbReference type="HAMAP" id="MF_01270">
    <property type="entry name" value="AnhMurNAc_kinase"/>
    <property type="match status" value="1"/>
</dbReference>
<organism evidence="3 4">
    <name type="scientific">Sphingoaurantiacus capsulatus</name>
    <dbReference type="NCBI Taxonomy" id="1771310"/>
    <lineage>
        <taxon>Bacteria</taxon>
        <taxon>Pseudomonadati</taxon>
        <taxon>Pseudomonadota</taxon>
        <taxon>Alphaproteobacteria</taxon>
        <taxon>Sphingomonadales</taxon>
        <taxon>Sphingosinicellaceae</taxon>
        <taxon>Sphingoaurantiacus</taxon>
    </lineage>
</organism>
<dbReference type="Proteomes" id="UP001595615">
    <property type="component" value="Unassembled WGS sequence"/>
</dbReference>
<feature type="binding site" evidence="2">
    <location>
        <begin position="14"/>
        <end position="21"/>
    </location>
    <ligand>
        <name>ATP</name>
        <dbReference type="ChEBI" id="CHEBI:30616"/>
    </ligand>
</feature>
<evidence type="ECO:0000256" key="2">
    <source>
        <dbReference type="HAMAP-Rule" id="MF_01270"/>
    </source>
</evidence>
<dbReference type="EMBL" id="JBHRXV010000011">
    <property type="protein sequence ID" value="MFC3713789.1"/>
    <property type="molecule type" value="Genomic_DNA"/>
</dbReference>
<accession>A0ABV7XGE8</accession>
<keyword evidence="2" id="KW-0067">ATP-binding</keyword>
<evidence type="ECO:0000313" key="3">
    <source>
        <dbReference type="EMBL" id="MFC3713789.1"/>
    </source>
</evidence>
<sequence>MGSGLRLAVGLMSGTSMDGVDAALIETDGETIVRPIEHHSQPYDEAMRAKLRRAMELALAMDAPAAHKEIDRIALDLTVAHDEAVEALLEKAGVAPDDVDVIGFHGQTVAHRPDRRWTWQIGDGALLSKLSGVTVVDDFRSADVAAGGQGAPLVPVFHRALVEPLREVPGLGCRQAVAVLNLGGVGNITWFGSRDDDMIAFDTGPGNALIDDWVREQGGLTHDEGGALALSGKVDEARLAAMCELPWFAAPPPKSLDRNDFSIAGVKGLCLADGAATLAAFTAESVRIGLGHVPEPTARLLVAGGGRHNAALMTMLRQRLNMPVDPVEAVGWDGDMLEAQAFAYLAVRVLDGKPTSFPTTTGVPQPIGGGRVHRS</sequence>
<comment type="pathway">
    <text evidence="2">Amino-sugar metabolism; 1,6-anhydro-N-acetylmuramate degradation.</text>
</comment>
<dbReference type="Pfam" id="PF03702">
    <property type="entry name" value="AnmK"/>
    <property type="match status" value="1"/>
</dbReference>
<reference evidence="4" key="1">
    <citation type="journal article" date="2019" name="Int. J. Syst. Evol. Microbiol.">
        <title>The Global Catalogue of Microorganisms (GCM) 10K type strain sequencing project: providing services to taxonomists for standard genome sequencing and annotation.</title>
        <authorList>
            <consortium name="The Broad Institute Genomics Platform"/>
            <consortium name="The Broad Institute Genome Sequencing Center for Infectious Disease"/>
            <person name="Wu L."/>
            <person name="Ma J."/>
        </authorList>
    </citation>
    <scope>NUCLEOTIDE SEQUENCE [LARGE SCALE GENOMIC DNA]</scope>
    <source>
        <strain evidence="4">KCTC 42644</strain>
    </source>
</reference>
<keyword evidence="4" id="KW-1185">Reference proteome</keyword>
<gene>
    <name evidence="2" type="primary">anmK</name>
    <name evidence="3" type="ORF">ACFOMD_14525</name>
</gene>
<name>A0ABV7XGE8_9SPHN</name>
<keyword evidence="2 3" id="KW-0808">Transferase</keyword>
<keyword evidence="2" id="KW-0547">Nucleotide-binding</keyword>
<evidence type="ECO:0000313" key="4">
    <source>
        <dbReference type="Proteomes" id="UP001595615"/>
    </source>
</evidence>
<dbReference type="EC" id="2.7.1.170" evidence="2"/>
<comment type="function">
    <text evidence="2">Catalyzes the specific phosphorylation of 1,6-anhydro-N-acetylmuramic acid (anhMurNAc) with the simultaneous cleavage of the 1,6-anhydro ring, generating MurNAc-6-P. Is required for the utilization of anhMurNAc either imported from the medium or derived from its own cell wall murein, and thus plays a role in cell wall recycling.</text>
</comment>
<dbReference type="Gene3D" id="3.30.420.40">
    <property type="match status" value="2"/>
</dbReference>
<comment type="pathway">
    <text evidence="2">Cell wall biogenesis; peptidoglycan recycling.</text>
</comment>
<dbReference type="NCBIfam" id="NF007141">
    <property type="entry name" value="PRK09585.1-5"/>
    <property type="match status" value="1"/>
</dbReference>
<proteinExistence type="inferred from homology"/>
<protein>
    <recommendedName>
        <fullName evidence="2">Anhydro-N-acetylmuramic acid kinase</fullName>
        <ecNumber evidence="2">2.7.1.170</ecNumber>
    </recommendedName>
    <alternativeName>
        <fullName evidence="2">AnhMurNAc kinase</fullName>
    </alternativeName>
</protein>
<comment type="caution">
    <text evidence="3">The sequence shown here is derived from an EMBL/GenBank/DDBJ whole genome shotgun (WGS) entry which is preliminary data.</text>
</comment>